<evidence type="ECO:0000313" key="2">
    <source>
        <dbReference type="Proteomes" id="UP000035932"/>
    </source>
</evidence>
<evidence type="ECO:0000313" key="1">
    <source>
        <dbReference type="EMBL" id="KMO94412.1"/>
    </source>
</evidence>
<comment type="caution">
    <text evidence="1">The sequence shown here is derived from an EMBL/GenBank/DDBJ whole genome shotgun (WGS) entry which is preliminary data.</text>
</comment>
<dbReference type="AlphaFoldDB" id="A0A0J6XJI7"/>
<accession>A0A0J6XJI7</accession>
<dbReference type="PATRIC" id="fig|66430.4.peg.1516"/>
<dbReference type="STRING" id="66430.ACS04_29150"/>
<dbReference type="RefSeq" id="WP_048479803.1">
    <property type="nucleotide sequence ID" value="NZ_JBIRUD010000014.1"/>
</dbReference>
<dbReference type="Proteomes" id="UP000035932">
    <property type="component" value="Unassembled WGS sequence"/>
</dbReference>
<keyword evidence="2" id="KW-1185">Reference proteome</keyword>
<protein>
    <submittedName>
        <fullName evidence="1">Uncharacterized protein</fullName>
    </submittedName>
</protein>
<sequence>MPTGRRGLADCVKGIDSRPVTALPFTTLRAGRAFCVRGQDGRDVGIMTVLTAAPAEGPVTVSVDYYRRDG</sequence>
<dbReference type="EMBL" id="LFML01000127">
    <property type="protein sequence ID" value="KMO94412.1"/>
    <property type="molecule type" value="Genomic_DNA"/>
</dbReference>
<organism evidence="1 2">
    <name type="scientific">Streptomyces roseus</name>
    <dbReference type="NCBI Taxonomy" id="66430"/>
    <lineage>
        <taxon>Bacteria</taxon>
        <taxon>Bacillati</taxon>
        <taxon>Actinomycetota</taxon>
        <taxon>Actinomycetes</taxon>
        <taxon>Kitasatosporales</taxon>
        <taxon>Streptomycetaceae</taxon>
        <taxon>Streptomyces</taxon>
    </lineage>
</organism>
<gene>
    <name evidence="1" type="ORF">ACS04_29150</name>
</gene>
<reference evidence="1 2" key="1">
    <citation type="submission" date="2015-06" db="EMBL/GenBank/DDBJ databases">
        <title>Recapitulation of the evolution of biosynthetic gene clusters reveals hidden chemical diversity on bacterial genomes.</title>
        <authorList>
            <person name="Cruz-Morales P."/>
            <person name="Martinez-Guerrero C."/>
            <person name="Morales-Escalante M.A."/>
            <person name="Yanez-Guerra L.A."/>
            <person name="Kopp J.F."/>
            <person name="Feldmann J."/>
            <person name="Ramos-Aboites H.E."/>
            <person name="Barona-Gomez F."/>
        </authorList>
    </citation>
    <scope>NUCLEOTIDE SEQUENCE [LARGE SCALE GENOMIC DNA]</scope>
    <source>
        <strain evidence="1 2">ATCC 31245</strain>
    </source>
</reference>
<proteinExistence type="predicted"/>
<dbReference type="OrthoDB" id="4255322at2"/>
<name>A0A0J6XJI7_9ACTN</name>